<keyword evidence="1" id="KW-1133">Transmembrane helix</keyword>
<sequence length="306" mass="32646">MSHITLTDGIAIWQLIYYIAALGGSIWVLARHGFSKSSGWIFLTIFSIIRVVGCSAQIATITIQSDAAWTIAIIAGFLGLSPLLLASLGIVSRVWYSILETPWNLLFSFGVVNVVQVPAAVALILCIVGGASADNPAEIEDQTTTRAGVVLFLIVFILLALLVVGAVVGRKTTGRGEGRLLCAVAVSLPVLLIRIIYSFLAVFSKSSHFSIASGSTPSVLTELFMARIEEMVVVLVYLWAGLSREAVPDKDGGFKRSRQEKFLHRAGRGDFGGGKLGAASLAAHTLIGAFRGKREQSADRVEGMVV</sequence>
<dbReference type="PANTHER" id="PTHR42109">
    <property type="entry name" value="UNPLACED GENOMIC SCAFFOLD UM_SCAF_CONTIG_1.265, WHOLE GENOME SHOTGUN SEQUENCE"/>
    <property type="match status" value="1"/>
</dbReference>
<dbReference type="InterPro" id="IPR056119">
    <property type="entry name" value="DUF7702"/>
</dbReference>
<feature type="transmembrane region" description="Helical" evidence="1">
    <location>
        <begin position="180"/>
        <end position="203"/>
    </location>
</feature>
<name>A0ABR1HCD4_9HYPO</name>
<evidence type="ECO:0000259" key="2">
    <source>
        <dbReference type="Pfam" id="PF24800"/>
    </source>
</evidence>
<accession>A0ABR1HCD4</accession>
<feature type="transmembrane region" description="Helical" evidence="1">
    <location>
        <begin position="103"/>
        <end position="130"/>
    </location>
</feature>
<dbReference type="Pfam" id="PF24800">
    <property type="entry name" value="DUF7702"/>
    <property type="match status" value="1"/>
</dbReference>
<evidence type="ECO:0000313" key="4">
    <source>
        <dbReference type="Proteomes" id="UP001498476"/>
    </source>
</evidence>
<protein>
    <recommendedName>
        <fullName evidence="2">DUF7702 domain-containing protein</fullName>
    </recommendedName>
</protein>
<feature type="transmembrane region" description="Helical" evidence="1">
    <location>
        <begin position="69"/>
        <end position="91"/>
    </location>
</feature>
<comment type="caution">
    <text evidence="3">The sequence shown here is derived from an EMBL/GenBank/DDBJ whole genome shotgun (WGS) entry which is preliminary data.</text>
</comment>
<reference evidence="3 4" key="1">
    <citation type="journal article" date="2025" name="Microbiol. Resour. Announc.">
        <title>Draft genome sequences for Neonectria magnoliae and Neonectria punicea, canker pathogens of Liriodendron tulipifera and Acer saccharum in West Virginia.</title>
        <authorList>
            <person name="Petronek H.M."/>
            <person name="Kasson M.T."/>
            <person name="Metheny A.M."/>
            <person name="Stauder C.M."/>
            <person name="Lovett B."/>
            <person name="Lynch S.C."/>
            <person name="Garnas J.R."/>
            <person name="Kasson L.R."/>
            <person name="Stajich J.E."/>
        </authorList>
    </citation>
    <scope>NUCLEOTIDE SEQUENCE [LARGE SCALE GENOMIC DNA]</scope>
    <source>
        <strain evidence="3 4">NRRL 64653</strain>
    </source>
</reference>
<dbReference type="Proteomes" id="UP001498476">
    <property type="component" value="Unassembled WGS sequence"/>
</dbReference>
<feature type="transmembrane region" description="Helical" evidence="1">
    <location>
        <begin position="12"/>
        <end position="30"/>
    </location>
</feature>
<evidence type="ECO:0000313" key="3">
    <source>
        <dbReference type="EMBL" id="KAK7418736.1"/>
    </source>
</evidence>
<proteinExistence type="predicted"/>
<feature type="domain" description="DUF7702" evidence="2">
    <location>
        <begin position="4"/>
        <end position="244"/>
    </location>
</feature>
<keyword evidence="4" id="KW-1185">Reference proteome</keyword>
<feature type="transmembrane region" description="Helical" evidence="1">
    <location>
        <begin position="150"/>
        <end position="168"/>
    </location>
</feature>
<feature type="transmembrane region" description="Helical" evidence="1">
    <location>
        <begin position="223"/>
        <end position="240"/>
    </location>
</feature>
<keyword evidence="1" id="KW-0812">Transmembrane</keyword>
<keyword evidence="1" id="KW-0472">Membrane</keyword>
<gene>
    <name evidence="3" type="ORF">QQX98_003754</name>
</gene>
<feature type="transmembrane region" description="Helical" evidence="1">
    <location>
        <begin position="42"/>
        <end position="63"/>
    </location>
</feature>
<dbReference type="PANTHER" id="PTHR42109:SF2">
    <property type="entry name" value="INTEGRAL MEMBRANE PROTEIN"/>
    <property type="match status" value="1"/>
</dbReference>
<dbReference type="EMBL" id="JAZAVJ010000044">
    <property type="protein sequence ID" value="KAK7418736.1"/>
    <property type="molecule type" value="Genomic_DNA"/>
</dbReference>
<organism evidence="3 4">
    <name type="scientific">Neonectria punicea</name>
    <dbReference type="NCBI Taxonomy" id="979145"/>
    <lineage>
        <taxon>Eukaryota</taxon>
        <taxon>Fungi</taxon>
        <taxon>Dikarya</taxon>
        <taxon>Ascomycota</taxon>
        <taxon>Pezizomycotina</taxon>
        <taxon>Sordariomycetes</taxon>
        <taxon>Hypocreomycetidae</taxon>
        <taxon>Hypocreales</taxon>
        <taxon>Nectriaceae</taxon>
        <taxon>Neonectria</taxon>
    </lineage>
</organism>
<evidence type="ECO:0000256" key="1">
    <source>
        <dbReference type="SAM" id="Phobius"/>
    </source>
</evidence>